<keyword evidence="13 28" id="KW-1133">Transmembrane helix</keyword>
<evidence type="ECO:0000256" key="10">
    <source>
        <dbReference type="ARBA" id="ARBA00022723"/>
    </source>
</evidence>
<dbReference type="Gene3D" id="1.10.630.10">
    <property type="entry name" value="Cytochrome P450"/>
    <property type="match status" value="1"/>
</dbReference>
<evidence type="ECO:0000256" key="9">
    <source>
        <dbReference type="ARBA" id="ARBA00022692"/>
    </source>
</evidence>
<keyword evidence="8" id="KW-0349">Heme</keyword>
<dbReference type="InterPro" id="IPR036396">
    <property type="entry name" value="Cyt_P450_sf"/>
</dbReference>
<evidence type="ECO:0000256" key="21">
    <source>
        <dbReference type="ARBA" id="ARBA00036380"/>
    </source>
</evidence>
<keyword evidence="12" id="KW-0276">Fatty acid metabolism</keyword>
<sequence length="356" mass="40066">MLDEVARALAACYGWLSVLFAITALIYWLGVSGFSLVSHVSLPGPKPWPYVGNLLDVAKYGGLHKAFIEYGKKYGKVYKMYMGRSPMITVADPEILKHILVRDFDKFRNRPDFMRSNPPLDIGMFSARDDTWRRIRSVLTPTFSLLKLKEIVPIIENASGLLLSKLERSAKNERSIDVSTAFGQFSLDVIMRAAFGLEAEIQTNPDPELVQKVLTVFDVPVYIRAMSMLPFYRHLTKLFDINLTQHVPYFVNLAKSMLEIRKNSSGGRRDLVQLMLEARDENAAEDGCRKLTDDEVIAQSVVFLLAGSETTGVTLALTGYLLAHHPQIQDKLLNEIDDAVRSRSGDDFNLRVCTES</sequence>
<evidence type="ECO:0000256" key="11">
    <source>
        <dbReference type="ARBA" id="ARBA00022824"/>
    </source>
</evidence>
<evidence type="ECO:0000256" key="7">
    <source>
        <dbReference type="ARBA" id="ARBA00022585"/>
    </source>
</evidence>
<evidence type="ECO:0000256" key="16">
    <source>
        <dbReference type="ARBA" id="ARBA00023033"/>
    </source>
</evidence>
<evidence type="ECO:0000256" key="6">
    <source>
        <dbReference type="ARBA" id="ARBA00022501"/>
    </source>
</evidence>
<dbReference type="GO" id="GO:0005506">
    <property type="term" value="F:iron ion binding"/>
    <property type="evidence" value="ECO:0007669"/>
    <property type="project" value="InterPro"/>
</dbReference>
<evidence type="ECO:0000256" key="25">
    <source>
        <dbReference type="ARBA" id="ARBA00040834"/>
    </source>
</evidence>
<dbReference type="OrthoDB" id="1470350at2759"/>
<dbReference type="InterPro" id="IPR001128">
    <property type="entry name" value="Cyt_P450"/>
</dbReference>
<evidence type="ECO:0000256" key="5">
    <source>
        <dbReference type="ARBA" id="ARBA00011245"/>
    </source>
</evidence>
<evidence type="ECO:0000256" key="4">
    <source>
        <dbReference type="ARBA" id="ARBA00010617"/>
    </source>
</evidence>
<evidence type="ECO:0000313" key="30">
    <source>
        <dbReference type="Proteomes" id="UP001163046"/>
    </source>
</evidence>
<keyword evidence="11" id="KW-0256">Endoplasmic reticulum</keyword>
<evidence type="ECO:0000256" key="15">
    <source>
        <dbReference type="ARBA" id="ARBA00023004"/>
    </source>
</evidence>
<dbReference type="GO" id="GO:0016705">
    <property type="term" value="F:oxidoreductase activity, acting on paired donors, with incorporation or reduction of molecular oxygen"/>
    <property type="evidence" value="ECO:0007669"/>
    <property type="project" value="InterPro"/>
</dbReference>
<keyword evidence="14" id="KW-0560">Oxidoreductase</keyword>
<comment type="subcellular location">
    <subcellularLocation>
        <location evidence="3">Endoplasmic reticulum membrane</location>
        <topology evidence="3">Multi-pass membrane protein</topology>
    </subcellularLocation>
</comment>
<keyword evidence="15" id="KW-0408">Iron</keyword>
<dbReference type="EC" id="5.3.99.5" evidence="24"/>
<dbReference type="GO" id="GO:0008395">
    <property type="term" value="F:steroid hydroxylase activity"/>
    <property type="evidence" value="ECO:0007669"/>
    <property type="project" value="TreeGrafter"/>
</dbReference>
<dbReference type="InterPro" id="IPR050705">
    <property type="entry name" value="Cytochrome_P450_3A"/>
</dbReference>
<evidence type="ECO:0000256" key="24">
    <source>
        <dbReference type="ARBA" id="ARBA00038872"/>
    </source>
</evidence>
<evidence type="ECO:0000256" key="1">
    <source>
        <dbReference type="ARBA" id="ARBA00001719"/>
    </source>
</evidence>
<gene>
    <name evidence="29" type="primary">TBXAS1_19</name>
    <name evidence="29" type="ORF">OS493_020619</name>
</gene>
<dbReference type="AlphaFoldDB" id="A0A9W9YZF0"/>
<comment type="cofactor">
    <cofactor evidence="2">
        <name>heme</name>
        <dbReference type="ChEBI" id="CHEBI:30413"/>
    </cofactor>
</comment>
<comment type="caution">
    <text evidence="29">The sequence shown here is derived from an EMBL/GenBank/DDBJ whole genome shotgun (WGS) entry which is preliminary data.</text>
</comment>
<evidence type="ECO:0000256" key="8">
    <source>
        <dbReference type="ARBA" id="ARBA00022617"/>
    </source>
</evidence>
<comment type="catalytic activity">
    <reaction evidence="1">
        <text>a hydroperoxyeicosatetraenoate = an oxoeicosatetraenoate + H2O</text>
        <dbReference type="Rhea" id="RHEA:55556"/>
        <dbReference type="ChEBI" id="CHEBI:15377"/>
        <dbReference type="ChEBI" id="CHEBI:59720"/>
        <dbReference type="ChEBI" id="CHEBI:131859"/>
        <dbReference type="EC" id="4.2.1.152"/>
    </reaction>
    <physiologicalReaction direction="left-to-right" evidence="1">
        <dbReference type="Rhea" id="RHEA:55557"/>
    </physiologicalReaction>
</comment>
<keyword evidence="17" id="KW-0443">Lipid metabolism</keyword>
<dbReference type="EMBL" id="MU826838">
    <property type="protein sequence ID" value="KAJ7372190.1"/>
    <property type="molecule type" value="Genomic_DNA"/>
</dbReference>
<keyword evidence="7" id="KW-0444">Lipid biosynthesis</keyword>
<dbReference type="PANTHER" id="PTHR24302:SF47">
    <property type="entry name" value="CYTOCHROME P450"/>
    <property type="match status" value="1"/>
</dbReference>
<keyword evidence="19" id="KW-0413">Isomerase</keyword>
<dbReference type="FunFam" id="1.10.630.10:FF:000182">
    <property type="entry name" value="Cytochrome P450 3A4"/>
    <property type="match status" value="1"/>
</dbReference>
<comment type="catalytic activity">
    <reaction evidence="23">
        <text>prostaglandin H2 = thromboxane A2</text>
        <dbReference type="Rhea" id="RHEA:17137"/>
        <dbReference type="ChEBI" id="CHEBI:57405"/>
        <dbReference type="ChEBI" id="CHEBI:57445"/>
        <dbReference type="EC" id="5.3.99.5"/>
    </reaction>
    <physiologicalReaction direction="left-to-right" evidence="23">
        <dbReference type="Rhea" id="RHEA:17138"/>
    </physiologicalReaction>
</comment>
<evidence type="ECO:0000256" key="14">
    <source>
        <dbReference type="ARBA" id="ARBA00023002"/>
    </source>
</evidence>
<keyword evidence="7" id="KW-0275">Fatty acid biosynthesis</keyword>
<evidence type="ECO:0000256" key="13">
    <source>
        <dbReference type="ARBA" id="ARBA00022989"/>
    </source>
</evidence>
<dbReference type="GO" id="GO:0020037">
    <property type="term" value="F:heme binding"/>
    <property type="evidence" value="ECO:0007669"/>
    <property type="project" value="InterPro"/>
</dbReference>
<evidence type="ECO:0000256" key="20">
    <source>
        <dbReference type="ARBA" id="ARBA00023239"/>
    </source>
</evidence>
<comment type="function">
    <text evidence="27">Catalyzes the conversion of prostaglandin H2 (PGH2) to thromboxane A2 (TXA2), a potent inducer of blood vessel constriction and platelet aggregation. Also cleaves PGH2 to 12-hydroxy-heptadecatrienoicacid (12-HHT) and malondialdehyde, which is known to act as a mediator of DNA damage. 12-HHT and malondialdehyde are formed stoichiometrically in the same amounts as TXA2. Additionally, displays dehydratase activity, toward (15S)-hydroperoxy-(5Z,8Z,11Z,13E)-eicosatetraenoate (15(S)-HPETE) producing 15-KETE and 15-HETE.</text>
</comment>
<evidence type="ECO:0000256" key="28">
    <source>
        <dbReference type="SAM" id="Phobius"/>
    </source>
</evidence>
<dbReference type="GO" id="GO:0001516">
    <property type="term" value="P:prostaglandin biosynthetic process"/>
    <property type="evidence" value="ECO:0007669"/>
    <property type="project" value="UniProtKB-KW"/>
</dbReference>
<dbReference type="InterPro" id="IPR002401">
    <property type="entry name" value="Cyt_P450_E_grp-I"/>
</dbReference>
<keyword evidence="10" id="KW-0479">Metal-binding</keyword>
<accession>A0A9W9YZF0</accession>
<keyword evidence="18 28" id="KW-0472">Membrane</keyword>
<dbReference type="SUPFAM" id="SSF48264">
    <property type="entry name" value="Cytochrome P450"/>
    <property type="match status" value="1"/>
</dbReference>
<evidence type="ECO:0000256" key="26">
    <source>
        <dbReference type="ARBA" id="ARBA00042726"/>
    </source>
</evidence>
<comment type="subunit">
    <text evidence="5">Monomer.</text>
</comment>
<evidence type="ECO:0000256" key="22">
    <source>
        <dbReference type="ARBA" id="ARBA00036424"/>
    </source>
</evidence>
<keyword evidence="7" id="KW-0643">Prostaglandin biosynthesis</keyword>
<dbReference type="Proteomes" id="UP001163046">
    <property type="component" value="Unassembled WGS sequence"/>
</dbReference>
<evidence type="ECO:0000256" key="23">
    <source>
        <dbReference type="ARBA" id="ARBA00036475"/>
    </source>
</evidence>
<evidence type="ECO:0000256" key="2">
    <source>
        <dbReference type="ARBA" id="ARBA00001971"/>
    </source>
</evidence>
<proteinExistence type="inferred from homology"/>
<evidence type="ECO:0000256" key="18">
    <source>
        <dbReference type="ARBA" id="ARBA00023136"/>
    </source>
</evidence>
<protein>
    <recommendedName>
        <fullName evidence="25">Thromboxane-A synthase</fullName>
        <ecNumber evidence="24">5.3.99.5</ecNumber>
    </recommendedName>
    <alternativeName>
        <fullName evidence="26">Cytochrome P450 5A1</fullName>
    </alternativeName>
</protein>
<keyword evidence="6" id="KW-0644">Prostaglandin metabolism</keyword>
<evidence type="ECO:0000256" key="17">
    <source>
        <dbReference type="ARBA" id="ARBA00023098"/>
    </source>
</evidence>
<dbReference type="PRINTS" id="PR00463">
    <property type="entry name" value="EP450I"/>
</dbReference>
<evidence type="ECO:0000256" key="12">
    <source>
        <dbReference type="ARBA" id="ARBA00022832"/>
    </source>
</evidence>
<keyword evidence="20" id="KW-0456">Lyase</keyword>
<evidence type="ECO:0000313" key="29">
    <source>
        <dbReference type="EMBL" id="KAJ7372190.1"/>
    </source>
</evidence>
<comment type="catalytic activity">
    <reaction evidence="21">
        <text>(15S)-hydroperoxy-(5Z,8Z,11Z,13E)-eicosatetraenoate + AH2 = (15S)-hydroxy-(5Z,8Z,11Z,13E)-eicosatetraenoate + A + H2O</text>
        <dbReference type="Rhea" id="RHEA:48856"/>
        <dbReference type="ChEBI" id="CHEBI:13193"/>
        <dbReference type="ChEBI" id="CHEBI:15377"/>
        <dbReference type="ChEBI" id="CHEBI:17499"/>
        <dbReference type="ChEBI" id="CHEBI:57409"/>
        <dbReference type="ChEBI" id="CHEBI:57446"/>
    </reaction>
    <physiologicalReaction direction="left-to-right" evidence="21">
        <dbReference type="Rhea" id="RHEA:48857"/>
    </physiologicalReaction>
</comment>
<dbReference type="GO" id="GO:0004796">
    <property type="term" value="F:thromboxane-A synthase activity"/>
    <property type="evidence" value="ECO:0007669"/>
    <property type="project" value="UniProtKB-EC"/>
</dbReference>
<dbReference type="PANTHER" id="PTHR24302">
    <property type="entry name" value="CYTOCHROME P450 FAMILY 3"/>
    <property type="match status" value="1"/>
</dbReference>
<evidence type="ECO:0000256" key="27">
    <source>
        <dbReference type="ARBA" id="ARBA00054825"/>
    </source>
</evidence>
<evidence type="ECO:0000256" key="19">
    <source>
        <dbReference type="ARBA" id="ARBA00023235"/>
    </source>
</evidence>
<dbReference type="GO" id="GO:0106256">
    <property type="term" value="F:hydroperoxy icosatetraenoate dehydratase activity"/>
    <property type="evidence" value="ECO:0007669"/>
    <property type="project" value="UniProtKB-EC"/>
</dbReference>
<dbReference type="GO" id="GO:0005789">
    <property type="term" value="C:endoplasmic reticulum membrane"/>
    <property type="evidence" value="ECO:0007669"/>
    <property type="project" value="UniProtKB-SubCell"/>
</dbReference>
<keyword evidence="16" id="KW-0503">Monooxygenase</keyword>
<feature type="transmembrane region" description="Helical" evidence="28">
    <location>
        <begin position="12"/>
        <end position="30"/>
    </location>
</feature>
<evidence type="ECO:0000256" key="3">
    <source>
        <dbReference type="ARBA" id="ARBA00004477"/>
    </source>
</evidence>
<comment type="similarity">
    <text evidence="4">Belongs to the cytochrome P450 family.</text>
</comment>
<organism evidence="29 30">
    <name type="scientific">Desmophyllum pertusum</name>
    <dbReference type="NCBI Taxonomy" id="174260"/>
    <lineage>
        <taxon>Eukaryota</taxon>
        <taxon>Metazoa</taxon>
        <taxon>Cnidaria</taxon>
        <taxon>Anthozoa</taxon>
        <taxon>Hexacorallia</taxon>
        <taxon>Scleractinia</taxon>
        <taxon>Caryophylliina</taxon>
        <taxon>Caryophylliidae</taxon>
        <taxon>Desmophyllum</taxon>
    </lineage>
</organism>
<keyword evidence="30" id="KW-1185">Reference proteome</keyword>
<reference evidence="29" key="1">
    <citation type="submission" date="2023-01" db="EMBL/GenBank/DDBJ databases">
        <title>Genome assembly of the deep-sea coral Lophelia pertusa.</title>
        <authorList>
            <person name="Herrera S."/>
            <person name="Cordes E."/>
        </authorList>
    </citation>
    <scope>NUCLEOTIDE SEQUENCE</scope>
    <source>
        <strain evidence="29">USNM1676648</strain>
        <tissue evidence="29">Polyp</tissue>
    </source>
</reference>
<dbReference type="Pfam" id="PF00067">
    <property type="entry name" value="p450"/>
    <property type="match status" value="1"/>
</dbReference>
<comment type="catalytic activity">
    <reaction evidence="22">
        <text>prostaglandin H2 = (12S)-hydroxy-(5Z,8E,10E)-heptadecatrienoate + malonaldehyde</text>
        <dbReference type="Rhea" id="RHEA:48644"/>
        <dbReference type="ChEBI" id="CHEBI:57405"/>
        <dbReference type="ChEBI" id="CHEBI:90694"/>
        <dbReference type="ChEBI" id="CHEBI:566274"/>
    </reaction>
</comment>
<name>A0A9W9YZF0_9CNID</name>
<keyword evidence="9 28" id="KW-0812">Transmembrane</keyword>